<name>A0A8J2BQE2_9BACT</name>
<evidence type="ECO:0000313" key="1">
    <source>
        <dbReference type="EMBL" id="CAF0701720.1"/>
    </source>
</evidence>
<reference evidence="1" key="1">
    <citation type="submission" date="2021-02" db="EMBL/GenBank/DDBJ databases">
        <authorList>
            <person name="Cremers G."/>
            <person name="Picone N."/>
        </authorList>
    </citation>
    <scope>NUCLEOTIDE SEQUENCE</scope>
    <source>
        <strain evidence="1">PQ17</strain>
    </source>
</reference>
<organism evidence="1 2">
    <name type="scientific">Candidatus Methylacidithermus pantelleriae</name>
    <dbReference type="NCBI Taxonomy" id="2744239"/>
    <lineage>
        <taxon>Bacteria</taxon>
        <taxon>Pseudomonadati</taxon>
        <taxon>Verrucomicrobiota</taxon>
        <taxon>Methylacidiphilae</taxon>
        <taxon>Methylacidiphilales</taxon>
        <taxon>Methylacidiphilaceae</taxon>
        <taxon>Candidatus Methylacidithermus</taxon>
    </lineage>
</organism>
<dbReference type="AlphaFoldDB" id="A0A8J2BQE2"/>
<evidence type="ECO:0000313" key="2">
    <source>
        <dbReference type="Proteomes" id="UP000663859"/>
    </source>
</evidence>
<dbReference type="EMBL" id="CAJNOB010000036">
    <property type="protein sequence ID" value="CAF0701720.1"/>
    <property type="molecule type" value="Genomic_DNA"/>
</dbReference>
<gene>
    <name evidence="1" type="ORF">MPNT_410003</name>
</gene>
<accession>A0A8J2BQE2</accession>
<keyword evidence="2" id="KW-1185">Reference proteome</keyword>
<dbReference type="Proteomes" id="UP000663859">
    <property type="component" value="Unassembled WGS sequence"/>
</dbReference>
<protein>
    <submittedName>
        <fullName evidence="1">Uncharacterized protein</fullName>
    </submittedName>
</protein>
<proteinExistence type="predicted"/>
<comment type="caution">
    <text evidence="1">The sequence shown here is derived from an EMBL/GenBank/DDBJ whole genome shotgun (WGS) entry which is preliminary data.</text>
</comment>
<sequence>MNKKGHRLLSCEKGGRLWWRWYRFLIEKGGQHGVQLD</sequence>